<reference evidence="4" key="2">
    <citation type="submission" date="2019-09" db="UniProtKB">
        <authorList>
            <consortium name="WormBaseParasite"/>
        </authorList>
    </citation>
    <scope>IDENTIFICATION</scope>
</reference>
<keyword evidence="3" id="KW-1185">Reference proteome</keyword>
<proteinExistence type="predicted"/>
<sequence>MRIRNNEYIDFDAHHVINFVGVTYHHSKKDIPKTFYVEVFNMIAVALTNFRRNLKNQALKEEYLSEQRAESGTQTANEEPPDRASTTSPAAMYDVPGPSQSSAFTTLSFFDYSQE</sequence>
<evidence type="ECO:0000313" key="3">
    <source>
        <dbReference type="Proteomes" id="UP000050761"/>
    </source>
</evidence>
<protein>
    <submittedName>
        <fullName evidence="4">Gag-pol polyprotein</fullName>
    </submittedName>
</protein>
<name>A0A183GM44_HELPZ</name>
<gene>
    <name evidence="2" type="ORF">HPBE_LOCUS23763</name>
</gene>
<feature type="region of interest" description="Disordered" evidence="1">
    <location>
        <begin position="65"/>
        <end position="103"/>
    </location>
</feature>
<evidence type="ECO:0000313" key="2">
    <source>
        <dbReference type="EMBL" id="VDP40800.1"/>
    </source>
</evidence>
<reference evidence="2 3" key="1">
    <citation type="submission" date="2018-11" db="EMBL/GenBank/DDBJ databases">
        <authorList>
            <consortium name="Pathogen Informatics"/>
        </authorList>
    </citation>
    <scope>NUCLEOTIDE SEQUENCE [LARGE SCALE GENOMIC DNA]</scope>
</reference>
<dbReference type="EMBL" id="UZAH01035450">
    <property type="protein sequence ID" value="VDP40800.1"/>
    <property type="molecule type" value="Genomic_DNA"/>
</dbReference>
<dbReference type="WBParaSite" id="HPBE_0002376401-mRNA-1">
    <property type="protein sequence ID" value="HPBE_0002376401-mRNA-1"/>
    <property type="gene ID" value="HPBE_0002376401"/>
</dbReference>
<evidence type="ECO:0000256" key="1">
    <source>
        <dbReference type="SAM" id="MobiDB-lite"/>
    </source>
</evidence>
<organism evidence="3 4">
    <name type="scientific">Heligmosomoides polygyrus</name>
    <name type="common">Parasitic roundworm</name>
    <dbReference type="NCBI Taxonomy" id="6339"/>
    <lineage>
        <taxon>Eukaryota</taxon>
        <taxon>Metazoa</taxon>
        <taxon>Ecdysozoa</taxon>
        <taxon>Nematoda</taxon>
        <taxon>Chromadorea</taxon>
        <taxon>Rhabditida</taxon>
        <taxon>Rhabditina</taxon>
        <taxon>Rhabditomorpha</taxon>
        <taxon>Strongyloidea</taxon>
        <taxon>Heligmosomidae</taxon>
        <taxon>Heligmosomoides</taxon>
    </lineage>
</organism>
<accession>A0A3P8DBC3</accession>
<dbReference type="Proteomes" id="UP000050761">
    <property type="component" value="Unassembled WGS sequence"/>
</dbReference>
<dbReference type="AlphaFoldDB" id="A0A183GM44"/>
<accession>A0A183GM44</accession>
<evidence type="ECO:0000313" key="4">
    <source>
        <dbReference type="WBParaSite" id="HPBE_0002376401-mRNA-1"/>
    </source>
</evidence>